<feature type="binding site" evidence="13">
    <location>
        <position position="140"/>
    </location>
    <ligand>
        <name>CTP</name>
        <dbReference type="ChEBI" id="CHEBI:37563"/>
    </ligand>
</feature>
<dbReference type="InterPro" id="IPR050124">
    <property type="entry name" value="tRNA_CCA-adding_enzyme"/>
</dbReference>
<feature type="domain" description="HD" evidence="14">
    <location>
        <begin position="228"/>
        <end position="329"/>
    </location>
</feature>
<name>A0AA51RQ47_9GAMM</name>
<dbReference type="CDD" id="cd05398">
    <property type="entry name" value="NT_ClassII-CCAase"/>
    <property type="match status" value="1"/>
</dbReference>
<dbReference type="Proteomes" id="UP001239782">
    <property type="component" value="Chromosome"/>
</dbReference>
<evidence type="ECO:0000256" key="8">
    <source>
        <dbReference type="ARBA" id="ARBA00022801"/>
    </source>
</evidence>
<evidence type="ECO:0000256" key="10">
    <source>
        <dbReference type="ARBA" id="ARBA00022842"/>
    </source>
</evidence>
<evidence type="ECO:0000256" key="13">
    <source>
        <dbReference type="HAMAP-Rule" id="MF_01261"/>
    </source>
</evidence>
<evidence type="ECO:0000313" key="16">
    <source>
        <dbReference type="Proteomes" id="UP001239782"/>
    </source>
</evidence>
<feature type="binding site" evidence="13">
    <location>
        <position position="91"/>
    </location>
    <ligand>
        <name>CTP</name>
        <dbReference type="ChEBI" id="CHEBI:37563"/>
    </ligand>
</feature>
<dbReference type="HAMAP" id="MF_01261">
    <property type="entry name" value="CCA_bact_type1"/>
    <property type="match status" value="1"/>
</dbReference>
<dbReference type="CDD" id="cd00077">
    <property type="entry name" value="HDc"/>
    <property type="match status" value="1"/>
</dbReference>
<comment type="miscellaneous">
    <text evidence="13">A single active site specifically recognizes both ATP and CTP and is responsible for their addition.</text>
</comment>
<dbReference type="Gene3D" id="3.30.460.10">
    <property type="entry name" value="Beta Polymerase, domain 2"/>
    <property type="match status" value="1"/>
</dbReference>
<keyword evidence="8 13" id="KW-0378">Hydrolase</keyword>
<feature type="binding site" evidence="13">
    <location>
        <position position="11"/>
    </location>
    <ligand>
        <name>CTP</name>
        <dbReference type="ChEBI" id="CHEBI:37563"/>
    </ligand>
</feature>
<feature type="binding site" evidence="13">
    <location>
        <position position="8"/>
    </location>
    <ligand>
        <name>CTP</name>
        <dbReference type="ChEBI" id="CHEBI:37563"/>
    </ligand>
</feature>
<keyword evidence="5 13" id="KW-0479">Metal-binding</keyword>
<feature type="binding site" evidence="13">
    <location>
        <position position="140"/>
    </location>
    <ligand>
        <name>ATP</name>
        <dbReference type="ChEBI" id="CHEBI:30616"/>
    </ligand>
</feature>
<keyword evidence="16" id="KW-1185">Reference proteome</keyword>
<dbReference type="InterPro" id="IPR043519">
    <property type="entry name" value="NT_sf"/>
</dbReference>
<protein>
    <recommendedName>
        <fullName evidence="13">Multifunctional CCA protein</fullName>
    </recommendedName>
    <domain>
        <recommendedName>
            <fullName evidence="13">CCA-adding enzyme</fullName>
            <ecNumber evidence="13">2.7.7.72</ecNumber>
        </recommendedName>
        <alternativeName>
            <fullName evidence="13">CCA tRNA nucleotidyltransferase</fullName>
        </alternativeName>
        <alternativeName>
            <fullName evidence="13">tRNA CCA-pyrophosphorylase</fullName>
        </alternativeName>
        <alternativeName>
            <fullName evidence="13">tRNA adenylyl-/cytidylyl-transferase</fullName>
        </alternativeName>
        <alternativeName>
            <fullName evidence="13">tRNA nucleotidyltransferase</fullName>
        </alternativeName>
        <alternativeName>
            <fullName evidence="13">tRNA-NT</fullName>
        </alternativeName>
    </domain>
    <domain>
        <recommendedName>
            <fullName evidence="13">2'-nucleotidase</fullName>
            <ecNumber evidence="13">3.1.3.-</ecNumber>
        </recommendedName>
    </domain>
    <domain>
        <recommendedName>
            <fullName evidence="13">2',3'-cyclic phosphodiesterase</fullName>
            <ecNumber evidence="13">3.1.4.-</ecNumber>
        </recommendedName>
    </domain>
    <domain>
        <recommendedName>
            <fullName evidence="13">Phosphatase</fullName>
        </recommendedName>
    </domain>
</protein>
<dbReference type="RefSeq" id="WP_309200725.1">
    <property type="nucleotide sequence ID" value="NZ_CP133548.1"/>
</dbReference>
<comment type="catalytic activity">
    <reaction evidence="13">
        <text>a tRNA with a 3' CCA end + 2 CTP + ATP = a tRNA with a 3' CCACCA end + 3 diphosphate</text>
        <dbReference type="Rhea" id="RHEA:76235"/>
        <dbReference type="Rhea" id="RHEA-COMP:10468"/>
        <dbReference type="Rhea" id="RHEA-COMP:18655"/>
        <dbReference type="ChEBI" id="CHEBI:30616"/>
        <dbReference type="ChEBI" id="CHEBI:33019"/>
        <dbReference type="ChEBI" id="CHEBI:37563"/>
        <dbReference type="ChEBI" id="CHEBI:83071"/>
        <dbReference type="ChEBI" id="CHEBI:195187"/>
    </reaction>
</comment>
<dbReference type="Pfam" id="PF01743">
    <property type="entry name" value="PolyA_pol"/>
    <property type="match status" value="1"/>
</dbReference>
<keyword evidence="11 13" id="KW-0694">RNA-binding</keyword>
<evidence type="ECO:0000256" key="11">
    <source>
        <dbReference type="ARBA" id="ARBA00022884"/>
    </source>
</evidence>
<evidence type="ECO:0000256" key="12">
    <source>
        <dbReference type="ARBA" id="ARBA00023268"/>
    </source>
</evidence>
<dbReference type="GO" id="GO:0000287">
    <property type="term" value="F:magnesium ion binding"/>
    <property type="evidence" value="ECO:0007669"/>
    <property type="project" value="UniProtKB-UniRule"/>
</dbReference>
<reference evidence="15 16" key="1">
    <citation type="submission" date="2023-08" db="EMBL/GenBank/DDBJ databases">
        <title>Pleionea litopenaei sp. nov., isolated from stomach of juvenile Litopenaeus vannamei.</title>
        <authorList>
            <person name="Rho A.M."/>
            <person name="Hwang C.Y."/>
        </authorList>
    </citation>
    <scope>NUCLEOTIDE SEQUENCE [LARGE SCALE GENOMIC DNA]</scope>
    <source>
        <strain evidence="15 16">HL-JVS1</strain>
    </source>
</reference>
<dbReference type="GO" id="GO:0001680">
    <property type="term" value="P:tRNA 3'-terminal CCA addition"/>
    <property type="evidence" value="ECO:0007669"/>
    <property type="project" value="UniProtKB-UniRule"/>
</dbReference>
<dbReference type="Pfam" id="PF01966">
    <property type="entry name" value="HD"/>
    <property type="match status" value="1"/>
</dbReference>
<dbReference type="PIRSF" id="PIRSF000813">
    <property type="entry name" value="CCA_bact"/>
    <property type="match status" value="1"/>
</dbReference>
<dbReference type="InterPro" id="IPR006674">
    <property type="entry name" value="HD_domain"/>
</dbReference>
<feature type="binding site" evidence="13">
    <location>
        <position position="23"/>
    </location>
    <ligand>
        <name>Mg(2+)</name>
        <dbReference type="ChEBI" id="CHEBI:18420"/>
    </ligand>
</feature>
<comment type="cofactor">
    <cofactor evidence="13">
        <name>Ni(2+)</name>
        <dbReference type="ChEBI" id="CHEBI:49786"/>
    </cofactor>
    <text evidence="13">Nickel for phosphatase activity.</text>
</comment>
<keyword evidence="10 13" id="KW-0460">Magnesium</keyword>
<dbReference type="NCBIfam" id="NF008137">
    <property type="entry name" value="PRK10885.1"/>
    <property type="match status" value="1"/>
</dbReference>
<keyword evidence="2 13" id="KW-0808">Transferase</keyword>
<dbReference type="PANTHER" id="PTHR47545:SF1">
    <property type="entry name" value="MULTIFUNCTIONAL CCA PROTEIN"/>
    <property type="match status" value="1"/>
</dbReference>
<dbReference type="Pfam" id="PF12627">
    <property type="entry name" value="PolyA_pol_RNAbd"/>
    <property type="match status" value="1"/>
</dbReference>
<dbReference type="EMBL" id="CP133548">
    <property type="protein sequence ID" value="WMS85572.1"/>
    <property type="molecule type" value="Genomic_DNA"/>
</dbReference>
<feature type="binding site" evidence="13">
    <location>
        <position position="8"/>
    </location>
    <ligand>
        <name>ATP</name>
        <dbReference type="ChEBI" id="CHEBI:30616"/>
    </ligand>
</feature>
<evidence type="ECO:0000256" key="3">
    <source>
        <dbReference type="ARBA" id="ARBA00022694"/>
    </source>
</evidence>
<comment type="similarity">
    <text evidence="13">Belongs to the tRNA nucleotidyltransferase/poly(A) polymerase family. Bacterial CCA-adding enzyme type 1 subfamily.</text>
</comment>
<dbReference type="GO" id="GO:0004810">
    <property type="term" value="F:CCA tRNA nucleotidyltransferase activity"/>
    <property type="evidence" value="ECO:0007669"/>
    <property type="project" value="UniProtKB-UniRule"/>
</dbReference>
<organism evidence="15 16">
    <name type="scientific">Pleionea litopenaei</name>
    <dbReference type="NCBI Taxonomy" id="3070815"/>
    <lineage>
        <taxon>Bacteria</taxon>
        <taxon>Pseudomonadati</taxon>
        <taxon>Pseudomonadota</taxon>
        <taxon>Gammaproteobacteria</taxon>
        <taxon>Oceanospirillales</taxon>
        <taxon>Pleioneaceae</taxon>
        <taxon>Pleionea</taxon>
    </lineage>
</organism>
<comment type="subunit">
    <text evidence="13">Monomer. Can also form homodimers and oligomers.</text>
</comment>
<comment type="cofactor">
    <cofactor evidence="13">
        <name>Mg(2+)</name>
        <dbReference type="ChEBI" id="CHEBI:18420"/>
    </cofactor>
    <text evidence="13">Magnesium is required for nucleotidyltransferase activity.</text>
</comment>
<dbReference type="HAMAP" id="MF_01262">
    <property type="entry name" value="CCA_bact_type2"/>
    <property type="match status" value="1"/>
</dbReference>
<evidence type="ECO:0000256" key="2">
    <source>
        <dbReference type="ARBA" id="ARBA00022679"/>
    </source>
</evidence>
<comment type="domain">
    <text evidence="13">Comprises two domains: an N-terminal domain containing the nucleotidyltransferase activity and a C-terminal HD domain associated with both phosphodiesterase and phosphatase activities.</text>
</comment>
<comment type="catalytic activity">
    <reaction evidence="13">
        <text>a tRNA precursor + 2 CTP + ATP = a tRNA with a 3' CCA end + 3 diphosphate</text>
        <dbReference type="Rhea" id="RHEA:14433"/>
        <dbReference type="Rhea" id="RHEA-COMP:10465"/>
        <dbReference type="Rhea" id="RHEA-COMP:10468"/>
        <dbReference type="ChEBI" id="CHEBI:30616"/>
        <dbReference type="ChEBI" id="CHEBI:33019"/>
        <dbReference type="ChEBI" id="CHEBI:37563"/>
        <dbReference type="ChEBI" id="CHEBI:74896"/>
        <dbReference type="ChEBI" id="CHEBI:83071"/>
        <dbReference type="EC" id="2.7.7.72"/>
    </reaction>
</comment>
<dbReference type="PANTHER" id="PTHR47545">
    <property type="entry name" value="MULTIFUNCTIONAL CCA PROTEIN"/>
    <property type="match status" value="1"/>
</dbReference>
<feature type="binding site" evidence="13">
    <location>
        <position position="91"/>
    </location>
    <ligand>
        <name>ATP</name>
        <dbReference type="ChEBI" id="CHEBI:30616"/>
    </ligand>
</feature>
<gene>
    <name evidence="13" type="primary">cca</name>
    <name evidence="15" type="ORF">Q9312_10140</name>
</gene>
<evidence type="ECO:0000313" key="15">
    <source>
        <dbReference type="EMBL" id="WMS85572.1"/>
    </source>
</evidence>
<dbReference type="FunFam" id="1.10.3090.10:FF:000001">
    <property type="entry name" value="Multifunctional CCA protein"/>
    <property type="match status" value="1"/>
</dbReference>
<evidence type="ECO:0000256" key="4">
    <source>
        <dbReference type="ARBA" id="ARBA00022695"/>
    </source>
</evidence>
<dbReference type="GO" id="GO:0042245">
    <property type="term" value="P:RNA repair"/>
    <property type="evidence" value="ECO:0007669"/>
    <property type="project" value="UniProtKB-KW"/>
</dbReference>
<dbReference type="InterPro" id="IPR012006">
    <property type="entry name" value="CCA_bact"/>
</dbReference>
<proteinExistence type="inferred from homology"/>
<evidence type="ECO:0000256" key="5">
    <source>
        <dbReference type="ARBA" id="ARBA00022723"/>
    </source>
</evidence>
<evidence type="ECO:0000256" key="7">
    <source>
        <dbReference type="ARBA" id="ARBA00022800"/>
    </source>
</evidence>
<feature type="binding site" evidence="13">
    <location>
        <position position="137"/>
    </location>
    <ligand>
        <name>CTP</name>
        <dbReference type="ChEBI" id="CHEBI:37563"/>
    </ligand>
</feature>
<keyword evidence="9 13" id="KW-0067">ATP-binding</keyword>
<keyword evidence="6 13" id="KW-0547">Nucleotide-binding</keyword>
<dbReference type="EC" id="3.1.4.-" evidence="13"/>
<feature type="binding site" evidence="13">
    <location>
        <position position="137"/>
    </location>
    <ligand>
        <name>ATP</name>
        <dbReference type="ChEBI" id="CHEBI:30616"/>
    </ligand>
</feature>
<keyword evidence="1 13" id="KW-0533">Nickel</keyword>
<keyword evidence="12 13" id="KW-0511">Multifunctional enzyme</keyword>
<dbReference type="GO" id="GO:0016791">
    <property type="term" value="F:phosphatase activity"/>
    <property type="evidence" value="ECO:0007669"/>
    <property type="project" value="UniProtKB-UniRule"/>
</dbReference>
<keyword evidence="3 13" id="KW-0819">tRNA processing</keyword>
<dbReference type="EC" id="2.7.7.72" evidence="13"/>
<dbReference type="GO" id="GO:0005524">
    <property type="term" value="F:ATP binding"/>
    <property type="evidence" value="ECO:0007669"/>
    <property type="project" value="UniProtKB-UniRule"/>
</dbReference>
<evidence type="ECO:0000256" key="1">
    <source>
        <dbReference type="ARBA" id="ARBA00022596"/>
    </source>
</evidence>
<dbReference type="PROSITE" id="PS51831">
    <property type="entry name" value="HD"/>
    <property type="match status" value="1"/>
</dbReference>
<feature type="binding site" evidence="13">
    <location>
        <position position="11"/>
    </location>
    <ligand>
        <name>ATP</name>
        <dbReference type="ChEBI" id="CHEBI:30616"/>
    </ligand>
</feature>
<sequence length="413" mass="46813">MNTYLVGGAVRDQLLNRPVVDRDWVVVGATPDELIQRGFKPVGKDFPVFLNPQTHEEYALARTEKKQGKGYHGFSCYFAPDVTLEQDLERRDLTINAIAQSEDGTLVDPFNGVADLQAKVLRHVSAAFIEDPLRVLRVARFAARYHSLGFTIAEETLQLMRQLAASGELNHLTPERVWKETEKALSENSPQVYFQTLHQVDALACIFPELDRLWGIPNPPQWHPEIDSGIHTMMVLEQAAKLSSSIDVRFAALCHDLGKGLTPEHEWPSHKGHEVAGIKVIEKMCQRLRIPNKLKQLACVTSEYHLHCHRAFELNPKTLIKTLESTGAYRQENAFEQFLLACKADFLGRTGFEDKPYPQLEFLSQLREKTATIDAKPFIDEGYTGKKIGEQIYRKRVDIATSFRASFSDETRA</sequence>
<dbReference type="InterPro" id="IPR032828">
    <property type="entry name" value="PolyA_RNA-bd"/>
</dbReference>
<dbReference type="KEGG" id="plei:Q9312_10140"/>
<dbReference type="GO" id="GO:0000049">
    <property type="term" value="F:tRNA binding"/>
    <property type="evidence" value="ECO:0007669"/>
    <property type="project" value="UniProtKB-UniRule"/>
</dbReference>
<dbReference type="GO" id="GO:0004112">
    <property type="term" value="F:cyclic-nucleotide phosphodiesterase activity"/>
    <property type="evidence" value="ECO:0007669"/>
    <property type="project" value="UniProtKB-UniRule"/>
</dbReference>
<dbReference type="InterPro" id="IPR002646">
    <property type="entry name" value="PolA_pol_head_dom"/>
</dbReference>
<dbReference type="InterPro" id="IPR003607">
    <property type="entry name" value="HD/PDEase_dom"/>
</dbReference>
<evidence type="ECO:0000256" key="6">
    <source>
        <dbReference type="ARBA" id="ARBA00022741"/>
    </source>
</evidence>
<dbReference type="SUPFAM" id="SSF81301">
    <property type="entry name" value="Nucleotidyltransferase"/>
    <property type="match status" value="1"/>
</dbReference>
<dbReference type="AlphaFoldDB" id="A0AA51RQ47"/>
<accession>A0AA51RQ47</accession>
<dbReference type="EC" id="3.1.3.-" evidence="13"/>
<evidence type="ECO:0000256" key="9">
    <source>
        <dbReference type="ARBA" id="ARBA00022840"/>
    </source>
</evidence>
<comment type="function">
    <text evidence="13">Catalyzes the addition and repair of the essential 3'-terminal CCA sequence in tRNAs without using a nucleic acid template. Adds these three nucleotides in the order of C, C, and A to the tRNA nucleotide-73, using CTP and ATP as substrates and producing inorganic pyrophosphate. tRNA 3'-terminal CCA addition is required both for tRNA processing and repair. Also involved in tRNA surveillance by mediating tandem CCA addition to generate a CCACCA at the 3' terminus of unstable tRNAs. While stable tRNAs receive only 3'-terminal CCA, unstable tRNAs are marked with CCACCA and rapidly degraded.</text>
</comment>
<dbReference type="Gene3D" id="1.10.3090.10">
    <property type="entry name" value="cca-adding enzyme, domain 2"/>
    <property type="match status" value="1"/>
</dbReference>
<keyword evidence="7 13" id="KW-0692">RNA repair</keyword>
<dbReference type="SUPFAM" id="SSF81891">
    <property type="entry name" value="Poly A polymerase C-terminal region-like"/>
    <property type="match status" value="1"/>
</dbReference>
<feature type="binding site" evidence="13">
    <location>
        <position position="21"/>
    </location>
    <ligand>
        <name>Mg(2+)</name>
        <dbReference type="ChEBI" id="CHEBI:18420"/>
    </ligand>
</feature>
<evidence type="ECO:0000259" key="14">
    <source>
        <dbReference type="PROSITE" id="PS51831"/>
    </source>
</evidence>
<keyword evidence="4 13" id="KW-0548">Nucleotidyltransferase</keyword>